<feature type="transmembrane region" description="Helical" evidence="8">
    <location>
        <begin position="191"/>
        <end position="221"/>
    </location>
</feature>
<dbReference type="RefSeq" id="WP_127163091.1">
    <property type="nucleotide sequence ID" value="NZ_CP029822.1"/>
</dbReference>
<evidence type="ECO:0000256" key="1">
    <source>
        <dbReference type="ARBA" id="ARBA00004651"/>
    </source>
</evidence>
<keyword evidence="3" id="KW-0813">Transport</keyword>
<comment type="similarity">
    <text evidence="2 8">Belongs to the 4-toluene sulfonate uptake permease (TSUP) (TC 2.A.102) family.</text>
</comment>
<reference evidence="10" key="1">
    <citation type="submission" date="2018-06" db="EMBL/GenBank/DDBJ databases">
        <title>Complete genome of Pseudomonas insecticola strain QZS01.</title>
        <authorList>
            <person name="Wang J."/>
            <person name="Su Q."/>
        </authorList>
    </citation>
    <scope>NUCLEOTIDE SEQUENCE [LARGE SCALE GENOMIC DNA]</scope>
    <source>
        <strain evidence="10">QZS01</strain>
    </source>
</reference>
<keyword evidence="6 8" id="KW-1133">Transmembrane helix</keyword>
<proteinExistence type="inferred from homology"/>
<feature type="transmembrane region" description="Helical" evidence="8">
    <location>
        <begin position="50"/>
        <end position="69"/>
    </location>
</feature>
<dbReference type="Pfam" id="PF01925">
    <property type="entry name" value="TauE"/>
    <property type="match status" value="1"/>
</dbReference>
<dbReference type="Proteomes" id="UP000273143">
    <property type="component" value="Chromosome"/>
</dbReference>
<dbReference type="InterPro" id="IPR002781">
    <property type="entry name" value="TM_pro_TauE-like"/>
</dbReference>
<evidence type="ECO:0000256" key="8">
    <source>
        <dbReference type="RuleBase" id="RU363041"/>
    </source>
</evidence>
<evidence type="ECO:0000313" key="10">
    <source>
        <dbReference type="Proteomes" id="UP000273143"/>
    </source>
</evidence>
<name>A0A3S9XE88_9GAMM</name>
<dbReference type="InterPro" id="IPR052017">
    <property type="entry name" value="TSUP"/>
</dbReference>
<keyword evidence="7 8" id="KW-0472">Membrane</keyword>
<feature type="transmembrane region" description="Helical" evidence="8">
    <location>
        <begin position="108"/>
        <end position="125"/>
    </location>
</feature>
<keyword evidence="5 8" id="KW-0812">Transmembrane</keyword>
<dbReference type="EMBL" id="CP029822">
    <property type="protein sequence ID" value="AZS50608.1"/>
    <property type="molecule type" value="Genomic_DNA"/>
</dbReference>
<gene>
    <name evidence="9" type="ORF">DM558_07370</name>
</gene>
<accession>A0A3S9XE88</accession>
<evidence type="ECO:0000313" key="9">
    <source>
        <dbReference type="EMBL" id="AZS50608.1"/>
    </source>
</evidence>
<sequence>MDTFSLTPELLLILSAVAFLAGFIDSIAGGGGLITVPALLTAGVPPHMVLGTNKLSATFGSAIASFAYIRQKLFSPSLWWPNLLATAIGAGIGAVIAHFLSASFLEKFLPVIVFACGIYFLFSKTPDKKMPDHVVIKRGRQWPQGLTLGVYDGLVGPGTGAFWMISTLVMYPVDLLRASGVARTMNFVSNGVALVVFISYGQVAWSLGFCMGCALMIGSYLGANSAIKGGSKLIKPIFICVVMAITIRLVWKNWLGGG</sequence>
<evidence type="ECO:0000256" key="3">
    <source>
        <dbReference type="ARBA" id="ARBA00022448"/>
    </source>
</evidence>
<comment type="subcellular location">
    <subcellularLocation>
        <location evidence="1 8">Cell membrane</location>
        <topology evidence="1 8">Multi-pass membrane protein</topology>
    </subcellularLocation>
</comment>
<dbReference type="PANTHER" id="PTHR30269">
    <property type="entry name" value="TRANSMEMBRANE PROTEIN YFCA"/>
    <property type="match status" value="1"/>
</dbReference>
<feature type="transmembrane region" description="Helical" evidence="8">
    <location>
        <begin position="81"/>
        <end position="102"/>
    </location>
</feature>
<feature type="transmembrane region" description="Helical" evidence="8">
    <location>
        <begin position="146"/>
        <end position="171"/>
    </location>
</feature>
<protein>
    <recommendedName>
        <fullName evidence="8">Probable membrane transporter protein</fullName>
    </recommendedName>
</protein>
<dbReference type="PANTHER" id="PTHR30269:SF25">
    <property type="entry name" value="MEMBRANE TRANSPORTER PROTEIN-RELATED"/>
    <property type="match status" value="1"/>
</dbReference>
<evidence type="ECO:0000256" key="5">
    <source>
        <dbReference type="ARBA" id="ARBA00022692"/>
    </source>
</evidence>
<feature type="transmembrane region" description="Helical" evidence="8">
    <location>
        <begin position="233"/>
        <end position="251"/>
    </location>
</feature>
<organism evidence="9 10">
    <name type="scientific">Entomomonas moraniae</name>
    <dbReference type="NCBI Taxonomy" id="2213226"/>
    <lineage>
        <taxon>Bacteria</taxon>
        <taxon>Pseudomonadati</taxon>
        <taxon>Pseudomonadota</taxon>
        <taxon>Gammaproteobacteria</taxon>
        <taxon>Pseudomonadales</taxon>
        <taxon>Pseudomonadaceae</taxon>
        <taxon>Entomomonas</taxon>
    </lineage>
</organism>
<evidence type="ECO:0000256" key="7">
    <source>
        <dbReference type="ARBA" id="ARBA00023136"/>
    </source>
</evidence>
<keyword evidence="10" id="KW-1185">Reference proteome</keyword>
<evidence type="ECO:0000256" key="4">
    <source>
        <dbReference type="ARBA" id="ARBA00022475"/>
    </source>
</evidence>
<keyword evidence="4 8" id="KW-1003">Cell membrane</keyword>
<dbReference type="GO" id="GO:0005886">
    <property type="term" value="C:plasma membrane"/>
    <property type="evidence" value="ECO:0007669"/>
    <property type="project" value="UniProtKB-SubCell"/>
</dbReference>
<evidence type="ECO:0000256" key="6">
    <source>
        <dbReference type="ARBA" id="ARBA00022989"/>
    </source>
</evidence>
<evidence type="ECO:0000256" key="2">
    <source>
        <dbReference type="ARBA" id="ARBA00009142"/>
    </source>
</evidence>
<dbReference type="KEGG" id="emo:DM558_07370"/>
<dbReference type="AlphaFoldDB" id="A0A3S9XE88"/>